<feature type="transmembrane region" description="Helical" evidence="1">
    <location>
        <begin position="53"/>
        <end position="75"/>
    </location>
</feature>
<keyword evidence="1" id="KW-0472">Membrane</keyword>
<keyword evidence="1" id="KW-0812">Transmembrane</keyword>
<evidence type="ECO:0000313" key="2">
    <source>
        <dbReference type="EMBL" id="TDZ49216.1"/>
    </source>
</evidence>
<evidence type="ECO:0000313" key="3">
    <source>
        <dbReference type="Proteomes" id="UP000295165"/>
    </source>
</evidence>
<dbReference type="RefSeq" id="WP_134144135.1">
    <property type="nucleotide sequence ID" value="NZ_PECB01000002.1"/>
</dbReference>
<feature type="transmembrane region" description="Helical" evidence="1">
    <location>
        <begin position="82"/>
        <end position="103"/>
    </location>
</feature>
<name>A0A4R8QZF3_9MYCO</name>
<dbReference type="EMBL" id="PECC01000028">
    <property type="protein sequence ID" value="TDZ49216.1"/>
    <property type="molecule type" value="Genomic_DNA"/>
</dbReference>
<proteinExistence type="predicted"/>
<evidence type="ECO:0000256" key="1">
    <source>
        <dbReference type="SAM" id="Phobius"/>
    </source>
</evidence>
<feature type="transmembrane region" description="Helical" evidence="1">
    <location>
        <begin position="7"/>
        <end position="26"/>
    </location>
</feature>
<keyword evidence="1" id="KW-1133">Transmembrane helix</keyword>
<gene>
    <name evidence="2" type="ORF">CCUG63697_03752</name>
</gene>
<accession>A0A4R8QZF3</accession>
<reference evidence="2 3" key="1">
    <citation type="journal article" date="2019" name="Sci. Rep.">
        <title>Extended insight into the Mycobacterium chelonae-abscessus complex through whole genome sequencing of Mycobacterium salmoniphilum outbreak and Mycobacterium salmoniphilum-like strains.</title>
        <authorList>
            <person name="Behra P.R.K."/>
            <person name="Das S."/>
            <person name="Pettersson B.M.F."/>
            <person name="Shirreff L."/>
            <person name="DuCote T."/>
            <person name="Jacobsson K.G."/>
            <person name="Ennis D.G."/>
            <person name="Kirsebom L.A."/>
        </authorList>
    </citation>
    <scope>NUCLEOTIDE SEQUENCE [LARGE SCALE GENOMIC DNA]</scope>
    <source>
        <strain evidence="2 3">CCUG 63697</strain>
    </source>
</reference>
<protein>
    <submittedName>
        <fullName evidence="2">Uncharacterized protein</fullName>
    </submittedName>
</protein>
<comment type="caution">
    <text evidence="2">The sequence shown here is derived from an EMBL/GenBank/DDBJ whole genome shotgun (WGS) entry which is preliminary data.</text>
</comment>
<dbReference type="Proteomes" id="UP000295165">
    <property type="component" value="Unassembled WGS sequence"/>
</dbReference>
<keyword evidence="3" id="KW-1185">Reference proteome</keyword>
<sequence length="121" mass="13135">MVRSLKWAAIPASLIALLVVLMVVRIQKVQQRATLWTGDGCKSGPYDPSEHTYLVVISAVAALLVLILGVQIVLAKTQIFRVLMITLLIPVLLFGSGYLFFVWTGGESNNHPGFVSDCHAG</sequence>
<organism evidence="2 3">
    <name type="scientific">Mycobacteroides franklinii</name>
    <dbReference type="NCBI Taxonomy" id="948102"/>
    <lineage>
        <taxon>Bacteria</taxon>
        <taxon>Bacillati</taxon>
        <taxon>Actinomycetota</taxon>
        <taxon>Actinomycetes</taxon>
        <taxon>Mycobacteriales</taxon>
        <taxon>Mycobacteriaceae</taxon>
        <taxon>Mycobacteroides</taxon>
    </lineage>
</organism>
<dbReference type="AlphaFoldDB" id="A0A4R8QZF3"/>